<dbReference type="KEGG" id="slim:SCL_1606"/>
<evidence type="ECO:0000256" key="10">
    <source>
        <dbReference type="PIRSR" id="PIRSR001589-3"/>
    </source>
</evidence>
<dbReference type="InParanoid" id="A0A1B4XGI0"/>
<feature type="active site" description="For GATase activity" evidence="8">
    <location>
        <position position="2"/>
    </location>
</feature>
<evidence type="ECO:0000256" key="4">
    <source>
        <dbReference type="ARBA" id="ARBA00022741"/>
    </source>
</evidence>
<name>A0A1B4XGI0_9GAMM</name>
<dbReference type="CDD" id="cd00712">
    <property type="entry name" value="AsnB"/>
    <property type="match status" value="1"/>
</dbReference>
<dbReference type="SUPFAM" id="SSF52402">
    <property type="entry name" value="Adenine nucleotide alpha hydrolases-like"/>
    <property type="match status" value="1"/>
</dbReference>
<dbReference type="PANTHER" id="PTHR43284">
    <property type="entry name" value="ASPARAGINE SYNTHETASE (GLUTAMINE-HYDROLYZING)"/>
    <property type="match status" value="1"/>
</dbReference>
<comment type="pathway">
    <text evidence="1">Amino-acid biosynthesis; L-asparagine biosynthesis; L-asparagine from L-aspartate (L-Gln route): step 1/1.</text>
</comment>
<dbReference type="EMBL" id="AP014879">
    <property type="protein sequence ID" value="BAV33911.1"/>
    <property type="molecule type" value="Genomic_DNA"/>
</dbReference>
<evidence type="ECO:0000256" key="8">
    <source>
        <dbReference type="PIRSR" id="PIRSR001589-1"/>
    </source>
</evidence>
<comment type="similarity">
    <text evidence="2">Belongs to the asparagine synthetase family.</text>
</comment>
<dbReference type="GO" id="GO:0005524">
    <property type="term" value="F:ATP binding"/>
    <property type="evidence" value="ECO:0007669"/>
    <property type="project" value="UniProtKB-KW"/>
</dbReference>
<feature type="site" description="Important for beta-aspartyl-AMP intermediate formation" evidence="10">
    <location>
        <position position="366"/>
    </location>
</feature>
<evidence type="ECO:0000256" key="6">
    <source>
        <dbReference type="ARBA" id="ARBA00022962"/>
    </source>
</evidence>
<dbReference type="FunCoup" id="A0A1B4XGI0">
    <property type="interactions" value="474"/>
</dbReference>
<dbReference type="InterPro" id="IPR001962">
    <property type="entry name" value="Asn_synthase"/>
</dbReference>
<feature type="binding site" evidence="9">
    <location>
        <position position="292"/>
    </location>
    <ligand>
        <name>ATP</name>
        <dbReference type="ChEBI" id="CHEBI:30616"/>
    </ligand>
</feature>
<keyword evidence="5 9" id="KW-0067">ATP-binding</keyword>
<evidence type="ECO:0000256" key="2">
    <source>
        <dbReference type="ARBA" id="ARBA00005752"/>
    </source>
</evidence>
<dbReference type="NCBIfam" id="TIGR01536">
    <property type="entry name" value="asn_synth_AEB"/>
    <property type="match status" value="1"/>
</dbReference>
<dbReference type="InterPro" id="IPR006426">
    <property type="entry name" value="Asn_synth_AEB"/>
</dbReference>
<dbReference type="CDD" id="cd01991">
    <property type="entry name" value="Asn_synthase_B_C"/>
    <property type="match status" value="1"/>
</dbReference>
<dbReference type="InterPro" id="IPR014729">
    <property type="entry name" value="Rossmann-like_a/b/a_fold"/>
</dbReference>
<dbReference type="InterPro" id="IPR051786">
    <property type="entry name" value="ASN_synthetase/amidase"/>
</dbReference>
<dbReference type="Proteomes" id="UP000243180">
    <property type="component" value="Chromosome"/>
</dbReference>
<evidence type="ECO:0000256" key="1">
    <source>
        <dbReference type="ARBA" id="ARBA00005187"/>
    </source>
</evidence>
<feature type="binding site" evidence="9">
    <location>
        <position position="100"/>
    </location>
    <ligand>
        <name>L-glutamine</name>
        <dbReference type="ChEBI" id="CHEBI:58359"/>
    </ligand>
</feature>
<evidence type="ECO:0000313" key="13">
    <source>
        <dbReference type="Proteomes" id="UP000243180"/>
    </source>
</evidence>
<dbReference type="RefSeq" id="WP_096360716.1">
    <property type="nucleotide sequence ID" value="NZ_AP014879.1"/>
</dbReference>
<evidence type="ECO:0000313" key="12">
    <source>
        <dbReference type="EMBL" id="BAV33911.1"/>
    </source>
</evidence>
<feature type="domain" description="Glutamine amidotransferase type-2" evidence="11">
    <location>
        <begin position="2"/>
        <end position="213"/>
    </location>
</feature>
<dbReference type="GO" id="GO:0004066">
    <property type="term" value="F:asparagine synthase (glutamine-hydrolyzing) activity"/>
    <property type="evidence" value="ECO:0007669"/>
    <property type="project" value="UniProtKB-EC"/>
</dbReference>
<dbReference type="OrthoDB" id="9763290at2"/>
<feature type="binding site" evidence="9">
    <location>
        <begin position="364"/>
        <end position="365"/>
    </location>
    <ligand>
        <name>ATP</name>
        <dbReference type="ChEBI" id="CHEBI:30616"/>
    </ligand>
</feature>
<dbReference type="InterPro" id="IPR017932">
    <property type="entry name" value="GATase_2_dom"/>
</dbReference>
<dbReference type="PIRSF" id="PIRSF001589">
    <property type="entry name" value="Asn_synthetase_glu-h"/>
    <property type="match status" value="1"/>
</dbReference>
<dbReference type="PANTHER" id="PTHR43284:SF1">
    <property type="entry name" value="ASPARAGINE SYNTHETASE"/>
    <property type="match status" value="1"/>
</dbReference>
<dbReference type="SUPFAM" id="SSF56235">
    <property type="entry name" value="N-terminal nucleophile aminohydrolases (Ntn hydrolases)"/>
    <property type="match status" value="1"/>
</dbReference>
<evidence type="ECO:0000256" key="5">
    <source>
        <dbReference type="ARBA" id="ARBA00022840"/>
    </source>
</evidence>
<dbReference type="Gene3D" id="3.60.20.10">
    <property type="entry name" value="Glutamine Phosphoribosylpyrophosphate, subunit 1, domain 1"/>
    <property type="match status" value="1"/>
</dbReference>
<dbReference type="EC" id="6.3.5.4" evidence="3"/>
<evidence type="ECO:0000256" key="9">
    <source>
        <dbReference type="PIRSR" id="PIRSR001589-2"/>
    </source>
</evidence>
<dbReference type="InterPro" id="IPR029055">
    <property type="entry name" value="Ntn_hydrolases_N"/>
</dbReference>
<comment type="catalytic activity">
    <reaction evidence="7">
        <text>L-aspartate + L-glutamine + ATP + H2O = L-asparagine + L-glutamate + AMP + diphosphate + H(+)</text>
        <dbReference type="Rhea" id="RHEA:12228"/>
        <dbReference type="ChEBI" id="CHEBI:15377"/>
        <dbReference type="ChEBI" id="CHEBI:15378"/>
        <dbReference type="ChEBI" id="CHEBI:29985"/>
        <dbReference type="ChEBI" id="CHEBI:29991"/>
        <dbReference type="ChEBI" id="CHEBI:30616"/>
        <dbReference type="ChEBI" id="CHEBI:33019"/>
        <dbReference type="ChEBI" id="CHEBI:58048"/>
        <dbReference type="ChEBI" id="CHEBI:58359"/>
        <dbReference type="ChEBI" id="CHEBI:456215"/>
        <dbReference type="EC" id="6.3.5.4"/>
    </reaction>
</comment>
<dbReference type="AlphaFoldDB" id="A0A1B4XGI0"/>
<keyword evidence="4 9" id="KW-0547">Nucleotide-binding</keyword>
<evidence type="ECO:0000256" key="3">
    <source>
        <dbReference type="ARBA" id="ARBA00012737"/>
    </source>
</evidence>
<organism evidence="12 13">
    <name type="scientific">Sulfuricaulis limicola</name>
    <dbReference type="NCBI Taxonomy" id="1620215"/>
    <lineage>
        <taxon>Bacteria</taxon>
        <taxon>Pseudomonadati</taxon>
        <taxon>Pseudomonadota</taxon>
        <taxon>Gammaproteobacteria</taxon>
        <taxon>Acidiferrobacterales</taxon>
        <taxon>Acidiferrobacteraceae</taxon>
        <taxon>Sulfuricaulis</taxon>
    </lineage>
</organism>
<dbReference type="PROSITE" id="PS51278">
    <property type="entry name" value="GATASE_TYPE_2"/>
    <property type="match status" value="1"/>
</dbReference>
<keyword evidence="13" id="KW-1185">Reference proteome</keyword>
<protein>
    <recommendedName>
        <fullName evidence="3">asparagine synthase (glutamine-hydrolyzing)</fullName>
        <ecNumber evidence="3">6.3.5.4</ecNumber>
    </recommendedName>
</protein>
<keyword evidence="8" id="KW-0061">Asparagine biosynthesis</keyword>
<gene>
    <name evidence="12" type="ORF">SCL_1606</name>
</gene>
<keyword evidence="8" id="KW-0028">Amino-acid biosynthesis</keyword>
<reference evidence="12 13" key="1">
    <citation type="submission" date="2015-05" db="EMBL/GenBank/DDBJ databases">
        <title>Complete genome sequence of a sulfur-oxidizing gammaproteobacterium strain HA5.</title>
        <authorList>
            <person name="Miura A."/>
            <person name="Kojima H."/>
            <person name="Fukui M."/>
        </authorList>
    </citation>
    <scope>NUCLEOTIDE SEQUENCE [LARGE SCALE GENOMIC DNA]</scope>
    <source>
        <strain evidence="12 13">HA5</strain>
    </source>
</reference>
<accession>A0A1B4XGI0</accession>
<dbReference type="GO" id="GO:0006529">
    <property type="term" value="P:asparagine biosynthetic process"/>
    <property type="evidence" value="ECO:0007669"/>
    <property type="project" value="UniProtKB-KW"/>
</dbReference>
<dbReference type="Gene3D" id="3.40.50.620">
    <property type="entry name" value="HUPs"/>
    <property type="match status" value="1"/>
</dbReference>
<dbReference type="Pfam" id="PF13537">
    <property type="entry name" value="GATase_7"/>
    <property type="match status" value="1"/>
</dbReference>
<dbReference type="Pfam" id="PF00733">
    <property type="entry name" value="Asn_synthase"/>
    <property type="match status" value="1"/>
</dbReference>
<dbReference type="InterPro" id="IPR033738">
    <property type="entry name" value="AsnB_N"/>
</dbReference>
<proteinExistence type="inferred from homology"/>
<keyword evidence="6 8" id="KW-0315">Glutamine amidotransferase</keyword>
<evidence type="ECO:0000259" key="11">
    <source>
        <dbReference type="PROSITE" id="PS51278"/>
    </source>
</evidence>
<sequence length="627" mass="72055">MCGISGQLHFDPEYRVKESSLRSMTDKIIHRGPDDEGFYVNKNVGFGFRRLSIIDLHRGHQPLCNEDGSVWIVFNGEIYNYLELRKELISKGHVFKTNSDTETIVHLYEEYGSDCVKHLRGMFAFAIWDDHKKKIFCARDHFGIKPFYYHLSGQRFIFGSEIKAVLAAENVPRELDSRALDSFFTYLYVTDDLSIYRSVKKLRPSHTLEIGLIKGVPEIKFTRYWDIRFDPDESRSEGEWCEELDDLLSESVQMQMISDVPLGAFLSGGIDSSSVVALMSRHTDNPIKTFSIGFKEAAFNELEYARAVARKYGTEHHEQIVEPESIELLPRLIGAYDEPFADSSAIPTYYVSKFARQHVTVALSGDGGDELFAGYDTYPKLSNIYKYNFLPGKVNRRLWGLVHKCIPARVTGHGLSYLLSKDRRLAGAYLSAWNQLERKQLYKPDIWRQVSENPAEKFKETIIRQSASGDFLSRMQELDMRTFMVDDVLTKVDRASMMNSLEVRVPLLDHKLAELSFRIPSRLKYKDGELKYILKKTLEKSLPASVLTHKKQGFSMPLGLWFKGSLKEYVNDRLSSTGSRLAGHVNMDYVRKVVHDHETGMRSSHQKIWALLVLDAWLEQNRTSSLN</sequence>
<evidence type="ECO:0000256" key="7">
    <source>
        <dbReference type="ARBA" id="ARBA00048741"/>
    </source>
</evidence>
<dbReference type="GO" id="GO:0005829">
    <property type="term" value="C:cytosol"/>
    <property type="evidence" value="ECO:0007669"/>
    <property type="project" value="TreeGrafter"/>
</dbReference>